<dbReference type="Proteomes" id="UP001497497">
    <property type="component" value="Unassembled WGS sequence"/>
</dbReference>
<proteinExistence type="inferred from homology"/>
<evidence type="ECO:0000313" key="9">
    <source>
        <dbReference type="Proteomes" id="UP001497497"/>
    </source>
</evidence>
<reference evidence="8 9" key="1">
    <citation type="submission" date="2024-04" db="EMBL/GenBank/DDBJ databases">
        <authorList>
            <consortium name="Genoscope - CEA"/>
            <person name="William W."/>
        </authorList>
    </citation>
    <scope>NUCLEOTIDE SEQUENCE [LARGE SCALE GENOMIC DNA]</scope>
</reference>
<feature type="region of interest" description="Disordered" evidence="6">
    <location>
        <begin position="216"/>
        <end position="240"/>
    </location>
</feature>
<sequence length="240" mass="26482">MAVNEKQAPVSIPTCFSEKRVLVVWIACFGILIVLSFFVFVPVAVSMENAGNNCYLYSDSKGFGTLSVCSYCVASAIIFLCLCGLRLLILVIKVTRFSSKLSDKVYEWVSVWGVHLIIFILDLMMLILILVTACLISAGLSKICELYDGRDKCSSSKGVELPNGENGSFYKALSFSEASAWFTFCFWLLVIVAETYIGWKSGSFSELVTKVRSLSARKSDTSASQEQTNSQPEPPPMAKY</sequence>
<dbReference type="EMBL" id="CAXITT010000154">
    <property type="protein sequence ID" value="CAL1533886.1"/>
    <property type="molecule type" value="Genomic_DNA"/>
</dbReference>
<feature type="transmembrane region" description="Helical" evidence="7">
    <location>
        <begin position="65"/>
        <end position="92"/>
    </location>
</feature>
<organism evidence="8 9">
    <name type="scientific">Lymnaea stagnalis</name>
    <name type="common">Great pond snail</name>
    <name type="synonym">Helix stagnalis</name>
    <dbReference type="NCBI Taxonomy" id="6523"/>
    <lineage>
        <taxon>Eukaryota</taxon>
        <taxon>Metazoa</taxon>
        <taxon>Spiralia</taxon>
        <taxon>Lophotrochozoa</taxon>
        <taxon>Mollusca</taxon>
        <taxon>Gastropoda</taxon>
        <taxon>Heterobranchia</taxon>
        <taxon>Euthyneura</taxon>
        <taxon>Panpulmonata</taxon>
        <taxon>Hygrophila</taxon>
        <taxon>Lymnaeoidea</taxon>
        <taxon>Lymnaeidae</taxon>
        <taxon>Lymnaea</taxon>
    </lineage>
</organism>
<keyword evidence="2 7" id="KW-0812">Transmembrane</keyword>
<comment type="subcellular location">
    <subcellularLocation>
        <location evidence="1">Membrane</location>
        <topology evidence="1">Multi-pass membrane protein</topology>
    </subcellularLocation>
</comment>
<keyword evidence="3 7" id="KW-1133">Transmembrane helix</keyword>
<protein>
    <recommendedName>
        <fullName evidence="10">Transmembrane protein</fullName>
    </recommendedName>
</protein>
<evidence type="ECO:0000313" key="8">
    <source>
        <dbReference type="EMBL" id="CAL1533886.1"/>
    </source>
</evidence>
<feature type="transmembrane region" description="Helical" evidence="7">
    <location>
        <begin position="113"/>
        <end position="140"/>
    </location>
</feature>
<evidence type="ECO:0000256" key="7">
    <source>
        <dbReference type="SAM" id="Phobius"/>
    </source>
</evidence>
<evidence type="ECO:0008006" key="10">
    <source>
        <dbReference type="Google" id="ProtNLM"/>
    </source>
</evidence>
<evidence type="ECO:0000256" key="6">
    <source>
        <dbReference type="SAM" id="MobiDB-lite"/>
    </source>
</evidence>
<feature type="compositionally biased region" description="Polar residues" evidence="6">
    <location>
        <begin position="221"/>
        <end position="231"/>
    </location>
</feature>
<keyword evidence="4 7" id="KW-0472">Membrane</keyword>
<gene>
    <name evidence="8" type="ORF">GSLYS_00007846001</name>
</gene>
<feature type="transmembrane region" description="Helical" evidence="7">
    <location>
        <begin position="178"/>
        <end position="197"/>
    </location>
</feature>
<name>A0AAV2HNY7_LYMST</name>
<evidence type="ECO:0000256" key="2">
    <source>
        <dbReference type="ARBA" id="ARBA00022692"/>
    </source>
</evidence>
<dbReference type="AlphaFoldDB" id="A0AAV2HNY7"/>
<evidence type="ECO:0000256" key="3">
    <source>
        <dbReference type="ARBA" id="ARBA00022989"/>
    </source>
</evidence>
<evidence type="ECO:0000256" key="5">
    <source>
        <dbReference type="ARBA" id="ARBA00093776"/>
    </source>
</evidence>
<evidence type="ECO:0000256" key="4">
    <source>
        <dbReference type="ARBA" id="ARBA00023136"/>
    </source>
</evidence>
<accession>A0AAV2HNY7</accession>
<dbReference type="InterPro" id="IPR059010">
    <property type="entry name" value="TMEM179-179B"/>
</dbReference>
<dbReference type="Pfam" id="PF26158">
    <property type="entry name" value="Claudin_TMEM179-179B"/>
    <property type="match status" value="1"/>
</dbReference>
<keyword evidence="9" id="KW-1185">Reference proteome</keyword>
<comment type="caution">
    <text evidence="8">The sequence shown here is derived from an EMBL/GenBank/DDBJ whole genome shotgun (WGS) entry which is preliminary data.</text>
</comment>
<comment type="similarity">
    <text evidence="5">Belongs to the TMEM179 family.</text>
</comment>
<evidence type="ECO:0000256" key="1">
    <source>
        <dbReference type="ARBA" id="ARBA00004141"/>
    </source>
</evidence>
<feature type="transmembrane region" description="Helical" evidence="7">
    <location>
        <begin position="21"/>
        <end position="45"/>
    </location>
</feature>